<evidence type="ECO:0000256" key="1">
    <source>
        <dbReference type="ARBA" id="ARBA00004496"/>
    </source>
</evidence>
<dbReference type="GO" id="GO:0004496">
    <property type="term" value="F:mevalonate kinase activity"/>
    <property type="evidence" value="ECO:0007669"/>
    <property type="project" value="UniProtKB-EC"/>
</dbReference>
<dbReference type="Proteomes" id="UP000265515">
    <property type="component" value="Unassembled WGS sequence"/>
</dbReference>
<reference evidence="17 18" key="1">
    <citation type="journal article" date="2018" name="Cell">
        <title>The Chara Genome: Secondary Complexity and Implications for Plant Terrestrialization.</title>
        <authorList>
            <person name="Nishiyama T."/>
            <person name="Sakayama H."/>
            <person name="Vries J.D."/>
            <person name="Buschmann H."/>
            <person name="Saint-Marcoux D."/>
            <person name="Ullrich K.K."/>
            <person name="Haas F.B."/>
            <person name="Vanderstraeten L."/>
            <person name="Becker D."/>
            <person name="Lang D."/>
            <person name="Vosolsobe S."/>
            <person name="Rombauts S."/>
            <person name="Wilhelmsson P.K.I."/>
            <person name="Janitza P."/>
            <person name="Kern R."/>
            <person name="Heyl A."/>
            <person name="Rumpler F."/>
            <person name="Villalobos L.I.A.C."/>
            <person name="Clay J.M."/>
            <person name="Skokan R."/>
            <person name="Toyoda A."/>
            <person name="Suzuki Y."/>
            <person name="Kagoshima H."/>
            <person name="Schijlen E."/>
            <person name="Tajeshwar N."/>
            <person name="Catarino B."/>
            <person name="Hetherington A.J."/>
            <person name="Saltykova A."/>
            <person name="Bonnot C."/>
            <person name="Breuninger H."/>
            <person name="Symeonidi A."/>
            <person name="Radhakrishnan G.V."/>
            <person name="Van Nieuwerburgh F."/>
            <person name="Deforce D."/>
            <person name="Chang C."/>
            <person name="Karol K.G."/>
            <person name="Hedrich R."/>
            <person name="Ulvskov P."/>
            <person name="Glockner G."/>
            <person name="Delwiche C.F."/>
            <person name="Petrasek J."/>
            <person name="Van de Peer Y."/>
            <person name="Friml J."/>
            <person name="Beilby M."/>
            <person name="Dolan L."/>
            <person name="Kohara Y."/>
            <person name="Sugano S."/>
            <person name="Fujiyama A."/>
            <person name="Delaux P.-M."/>
            <person name="Quint M."/>
            <person name="TheiBen G."/>
            <person name="Hagemann M."/>
            <person name="Harholt J."/>
            <person name="Dunand C."/>
            <person name="Zachgo S."/>
            <person name="Langdale J."/>
            <person name="Maumus F."/>
            <person name="Straeten D.V.D."/>
            <person name="Gould S.B."/>
            <person name="Rensing S.A."/>
        </authorList>
    </citation>
    <scope>NUCLEOTIDE SEQUENCE [LARGE SCALE GENOMIC DNA]</scope>
    <source>
        <strain evidence="17 18">S276</strain>
    </source>
</reference>
<evidence type="ECO:0000256" key="8">
    <source>
        <dbReference type="ARBA" id="ARBA00022777"/>
    </source>
</evidence>
<keyword evidence="13" id="KW-0753">Steroid metabolism</keyword>
<evidence type="ECO:0000256" key="11">
    <source>
        <dbReference type="ARBA" id="ARBA00023098"/>
    </source>
</evidence>
<name>A0A388KEN0_CHABU</name>
<keyword evidence="4 13" id="KW-0963">Cytoplasm</keyword>
<dbReference type="PRINTS" id="PR00959">
    <property type="entry name" value="MEVGALKINASE"/>
</dbReference>
<comment type="pathway">
    <text evidence="12 13">Isoprenoid biosynthesis; isopentenyl diphosphate biosynthesis via mevalonate pathway; isopentenyl diphosphate from (R)-mevalonate: step 1/3.</text>
</comment>
<evidence type="ECO:0000256" key="7">
    <source>
        <dbReference type="ARBA" id="ARBA00022741"/>
    </source>
</evidence>
<dbReference type="Gene3D" id="3.30.70.890">
    <property type="entry name" value="GHMP kinase, C-terminal domain"/>
    <property type="match status" value="1"/>
</dbReference>
<dbReference type="EC" id="2.7.1.36" evidence="3 13"/>
<keyword evidence="13" id="KW-0756">Sterol biosynthesis</keyword>
<evidence type="ECO:0000313" key="17">
    <source>
        <dbReference type="EMBL" id="GBG68509.1"/>
    </source>
</evidence>
<dbReference type="UniPathway" id="UPA00057">
    <property type="reaction ID" value="UER00098"/>
</dbReference>
<evidence type="ECO:0000256" key="9">
    <source>
        <dbReference type="ARBA" id="ARBA00022840"/>
    </source>
</evidence>
<keyword evidence="18" id="KW-1185">Reference proteome</keyword>
<comment type="catalytic activity">
    <reaction evidence="13">
        <text>(R)-mevalonate + ATP = (R)-5-phosphomevalonate + ADP + H(+)</text>
        <dbReference type="Rhea" id="RHEA:17065"/>
        <dbReference type="ChEBI" id="CHEBI:15378"/>
        <dbReference type="ChEBI" id="CHEBI:30616"/>
        <dbReference type="ChEBI" id="CHEBI:36464"/>
        <dbReference type="ChEBI" id="CHEBI:58146"/>
        <dbReference type="ChEBI" id="CHEBI:456216"/>
        <dbReference type="EC" id="2.7.1.36"/>
    </reaction>
</comment>
<keyword evidence="5 13" id="KW-0444">Lipid biosynthesis</keyword>
<dbReference type="OrthoDB" id="1652964at2759"/>
<keyword evidence="6 13" id="KW-0808">Transferase</keyword>
<dbReference type="EMBL" id="BFEA01000101">
    <property type="protein sequence ID" value="GBG68509.1"/>
    <property type="molecule type" value="Genomic_DNA"/>
</dbReference>
<keyword evidence="10" id="KW-0460">Magnesium</keyword>
<dbReference type="InterPro" id="IPR006203">
    <property type="entry name" value="GHMP_knse_ATP-bd_CS"/>
</dbReference>
<keyword evidence="13" id="KW-1207">Sterol metabolism</keyword>
<dbReference type="Gramene" id="GBG68509">
    <property type="protein sequence ID" value="GBG68509"/>
    <property type="gene ID" value="CBR_g3053"/>
</dbReference>
<evidence type="ECO:0000256" key="2">
    <source>
        <dbReference type="ARBA" id="ARBA00006495"/>
    </source>
</evidence>
<dbReference type="SUPFAM" id="SSF55060">
    <property type="entry name" value="GHMP Kinase, C-terminal domain"/>
    <property type="match status" value="1"/>
</dbReference>
<dbReference type="OMA" id="LMDFNHG"/>
<evidence type="ECO:0000256" key="10">
    <source>
        <dbReference type="ARBA" id="ARBA00022842"/>
    </source>
</evidence>
<feature type="region of interest" description="Disordered" evidence="14">
    <location>
        <begin position="344"/>
        <end position="370"/>
    </location>
</feature>
<dbReference type="STRING" id="69332.A0A388KEN0"/>
<dbReference type="Gene3D" id="3.30.230.10">
    <property type="match status" value="1"/>
</dbReference>
<dbReference type="GO" id="GO:0005829">
    <property type="term" value="C:cytosol"/>
    <property type="evidence" value="ECO:0007669"/>
    <property type="project" value="TreeGrafter"/>
</dbReference>
<proteinExistence type="inferred from homology"/>
<evidence type="ECO:0000256" key="5">
    <source>
        <dbReference type="ARBA" id="ARBA00022516"/>
    </source>
</evidence>
<keyword evidence="13" id="KW-0752">Steroid biosynthesis</keyword>
<dbReference type="GO" id="GO:0019287">
    <property type="term" value="P:isopentenyl diphosphate biosynthetic process, mevalonate pathway"/>
    <property type="evidence" value="ECO:0007669"/>
    <property type="project" value="UniProtKB-UniPathway"/>
</dbReference>
<dbReference type="InterPro" id="IPR006204">
    <property type="entry name" value="GHMP_kinase_N_dom"/>
</dbReference>
<evidence type="ECO:0000256" key="12">
    <source>
        <dbReference type="ARBA" id="ARBA00029438"/>
    </source>
</evidence>
<dbReference type="InterPro" id="IPR036554">
    <property type="entry name" value="GHMP_kinase_C_sf"/>
</dbReference>
<dbReference type="AlphaFoldDB" id="A0A388KEN0"/>
<gene>
    <name evidence="17" type="ORF">CBR_g3053</name>
</gene>
<dbReference type="SUPFAM" id="SSF54211">
    <property type="entry name" value="Ribosomal protein S5 domain 2-like"/>
    <property type="match status" value="1"/>
</dbReference>
<dbReference type="Pfam" id="PF08544">
    <property type="entry name" value="GHMP_kinases_C"/>
    <property type="match status" value="1"/>
</dbReference>
<accession>A0A388KEN0</accession>
<comment type="caution">
    <text evidence="17">The sequence shown here is derived from an EMBL/GenBank/DDBJ whole genome shotgun (WGS) entry which is preliminary data.</text>
</comment>
<evidence type="ECO:0000259" key="15">
    <source>
        <dbReference type="Pfam" id="PF00288"/>
    </source>
</evidence>
<dbReference type="PROSITE" id="PS00627">
    <property type="entry name" value="GHMP_KINASES_ATP"/>
    <property type="match status" value="1"/>
</dbReference>
<dbReference type="NCBIfam" id="TIGR00549">
    <property type="entry name" value="mevalon_kin"/>
    <property type="match status" value="1"/>
</dbReference>
<dbReference type="InterPro" id="IPR013750">
    <property type="entry name" value="GHMP_kinase_C_dom"/>
</dbReference>
<keyword evidence="7 13" id="KW-0547">Nucleotide-binding</keyword>
<dbReference type="InterPro" id="IPR020568">
    <property type="entry name" value="Ribosomal_Su5_D2-typ_SF"/>
</dbReference>
<dbReference type="PANTHER" id="PTHR43290">
    <property type="entry name" value="MEVALONATE KINASE"/>
    <property type="match status" value="1"/>
</dbReference>
<evidence type="ECO:0000256" key="3">
    <source>
        <dbReference type="ARBA" id="ARBA00012103"/>
    </source>
</evidence>
<comment type="subcellular location">
    <subcellularLocation>
        <location evidence="1 13">Cytoplasm</location>
    </subcellularLocation>
</comment>
<dbReference type="InterPro" id="IPR014721">
    <property type="entry name" value="Ribsml_uS5_D2-typ_fold_subgr"/>
</dbReference>
<evidence type="ECO:0000256" key="4">
    <source>
        <dbReference type="ARBA" id="ARBA00022490"/>
    </source>
</evidence>
<sequence length="480" mass="51778">MGWGDHHRVVWGASAPGKVLLFGEHAVVYGMTAVAASINLRTTVVASISNKNEKETMDDIVDPYSVAAESEKSISLHLADLEVRLTWPIREIIAAMGMWGTPERLWWSPEQSGMGAPAKVVACDDLLLGILHELVQDQLPAELQNDHALLTCASVFLHLYLHILGCREGEVRVTSQLPTGAGLGSSASFCVALSGALLAPCGILESADQSQVQREESTSEGGQEMHKLWDPALTLVNRWAFEGEKVIHGKPSGVDNNICSRGGMLGFRQGEIMWQVGGQEAGQQLPGSILVTNTGVGRNTSAMVAALRSRIARHPRVMEEILEAANAISAEFMNLVGAYKREGEGAKDGAKGEEQEEEEEEEEGKEGKQGLLSAAEMEVCAEEQDLRRRLPELIEINQKLLECMGVSHPTIEEVCRITAKFGLASKLTGAGGGGCVLSWLPSDISCDLLESIKAELHASGFRCFQTVFGGEGLQLWRGVD</sequence>
<dbReference type="GO" id="GO:0005524">
    <property type="term" value="F:ATP binding"/>
    <property type="evidence" value="ECO:0007669"/>
    <property type="project" value="UniProtKB-KW"/>
</dbReference>
<keyword evidence="11 13" id="KW-0443">Lipid metabolism</keyword>
<dbReference type="InterPro" id="IPR006205">
    <property type="entry name" value="Mev_gal_kin"/>
</dbReference>
<feature type="domain" description="GHMP kinase N-terminal" evidence="15">
    <location>
        <begin position="165"/>
        <end position="202"/>
    </location>
</feature>
<keyword evidence="9 13" id="KW-0067">ATP-binding</keyword>
<evidence type="ECO:0000256" key="13">
    <source>
        <dbReference type="RuleBase" id="RU363087"/>
    </source>
</evidence>
<protein>
    <recommendedName>
        <fullName evidence="3 13">Mevalonate kinase</fullName>
        <shortName evidence="13">MK</shortName>
        <ecNumber evidence="3 13">2.7.1.36</ecNumber>
    </recommendedName>
</protein>
<dbReference type="PANTHER" id="PTHR43290:SF2">
    <property type="entry name" value="MEVALONATE KINASE"/>
    <property type="match status" value="1"/>
</dbReference>
<evidence type="ECO:0000256" key="14">
    <source>
        <dbReference type="SAM" id="MobiDB-lite"/>
    </source>
</evidence>
<feature type="compositionally biased region" description="Basic and acidic residues" evidence="14">
    <location>
        <begin position="344"/>
        <end position="353"/>
    </location>
</feature>
<evidence type="ECO:0000313" key="18">
    <source>
        <dbReference type="Proteomes" id="UP000265515"/>
    </source>
</evidence>
<keyword evidence="8 13" id="KW-0418">Kinase</keyword>
<feature type="domain" description="GHMP kinase C-terminal" evidence="16">
    <location>
        <begin position="389"/>
        <end position="441"/>
    </location>
</feature>
<feature type="compositionally biased region" description="Acidic residues" evidence="14">
    <location>
        <begin position="354"/>
        <end position="364"/>
    </location>
</feature>
<comment type="similarity">
    <text evidence="2 13">Belongs to the GHMP kinase family. Mevalonate kinase subfamily.</text>
</comment>
<dbReference type="Pfam" id="PF00288">
    <property type="entry name" value="GHMP_kinases_N"/>
    <property type="match status" value="1"/>
</dbReference>
<dbReference type="GO" id="GO:0016126">
    <property type="term" value="P:sterol biosynthetic process"/>
    <property type="evidence" value="ECO:0007669"/>
    <property type="project" value="UniProtKB-KW"/>
</dbReference>
<evidence type="ECO:0000256" key="6">
    <source>
        <dbReference type="ARBA" id="ARBA00022679"/>
    </source>
</evidence>
<evidence type="ECO:0000259" key="16">
    <source>
        <dbReference type="Pfam" id="PF08544"/>
    </source>
</evidence>
<organism evidence="17 18">
    <name type="scientific">Chara braunii</name>
    <name type="common">Braun's stonewort</name>
    <dbReference type="NCBI Taxonomy" id="69332"/>
    <lineage>
        <taxon>Eukaryota</taxon>
        <taxon>Viridiplantae</taxon>
        <taxon>Streptophyta</taxon>
        <taxon>Charophyceae</taxon>
        <taxon>Charales</taxon>
        <taxon>Characeae</taxon>
        <taxon>Chara</taxon>
    </lineage>
</organism>